<accession>A0A5B8XV04</accession>
<sequence length="365" mass="38159">MMIGRSAILFSLIGLMSACGASQSAQVSDSEGAESPNSEVREDSAPKESPVTTVAPAAGPSATISYMAFGEGGLHVGTRDGWLGTFQIMNRSTTAHQMSNSGVSVAAASADGGLALLASDPPQVVNKEGALILNLNTVAGMESGIFARDSFSLFVSETSGRVRVWGQAHSFEVPKGDEKLENYLNKQASDFNVTFAPLSGPLYLMPGGSMVFGDKEGVISIWNPAKPSQSSRIMKLNGPVKSLSGSGNEVVATSVGGQLKAGRLDPPSFYGWARDAKGDYAATADLLRGKFVESSEGVIRLRVTETGETEWEVPAEGKPCGVAVSPDGNFAAVCLDHKVAILQVSNGAWDSTVWIDKGKLHVAEN</sequence>
<feature type="chain" id="PRO_5022812284" evidence="2">
    <location>
        <begin position="22"/>
        <end position="365"/>
    </location>
</feature>
<dbReference type="Proteomes" id="UP000321595">
    <property type="component" value="Chromosome"/>
</dbReference>
<feature type="signal peptide" evidence="2">
    <location>
        <begin position="1"/>
        <end position="21"/>
    </location>
</feature>
<dbReference type="InterPro" id="IPR011047">
    <property type="entry name" value="Quinoprotein_ADH-like_sf"/>
</dbReference>
<gene>
    <name evidence="3" type="ORF">FRD01_19635</name>
</gene>
<dbReference type="InterPro" id="IPR015943">
    <property type="entry name" value="WD40/YVTN_repeat-like_dom_sf"/>
</dbReference>
<dbReference type="RefSeq" id="WP_146962638.1">
    <property type="nucleotide sequence ID" value="NZ_CP042467.1"/>
</dbReference>
<name>A0A5B8XV04_9DELT</name>
<keyword evidence="2" id="KW-0732">Signal</keyword>
<dbReference type="Gene3D" id="2.130.10.10">
    <property type="entry name" value="YVTN repeat-like/Quinoprotein amine dehydrogenase"/>
    <property type="match status" value="1"/>
</dbReference>
<dbReference type="KEGG" id="bbae:FRD01_19635"/>
<protein>
    <submittedName>
        <fullName evidence="3">Uncharacterized protein</fullName>
    </submittedName>
</protein>
<dbReference type="EMBL" id="CP042467">
    <property type="protein sequence ID" value="QED29405.1"/>
    <property type="molecule type" value="Genomic_DNA"/>
</dbReference>
<feature type="region of interest" description="Disordered" evidence="1">
    <location>
        <begin position="26"/>
        <end position="56"/>
    </location>
</feature>
<dbReference type="SUPFAM" id="SSF50998">
    <property type="entry name" value="Quinoprotein alcohol dehydrogenase-like"/>
    <property type="match status" value="1"/>
</dbReference>
<dbReference type="AlphaFoldDB" id="A0A5B8XV04"/>
<evidence type="ECO:0000313" key="3">
    <source>
        <dbReference type="EMBL" id="QED29405.1"/>
    </source>
</evidence>
<proteinExistence type="predicted"/>
<dbReference type="OrthoDB" id="3635325at2"/>
<dbReference type="PROSITE" id="PS51257">
    <property type="entry name" value="PROKAR_LIPOPROTEIN"/>
    <property type="match status" value="1"/>
</dbReference>
<evidence type="ECO:0000256" key="1">
    <source>
        <dbReference type="SAM" id="MobiDB-lite"/>
    </source>
</evidence>
<organism evidence="3 4">
    <name type="scientific">Microvenator marinus</name>
    <dbReference type="NCBI Taxonomy" id="2600177"/>
    <lineage>
        <taxon>Bacteria</taxon>
        <taxon>Deltaproteobacteria</taxon>
        <taxon>Bradymonadales</taxon>
        <taxon>Microvenatoraceae</taxon>
        <taxon>Microvenator</taxon>
    </lineage>
</organism>
<keyword evidence="4" id="KW-1185">Reference proteome</keyword>
<reference evidence="3 4" key="1">
    <citation type="submission" date="2019-08" db="EMBL/GenBank/DDBJ databases">
        <authorList>
            <person name="Liang Q."/>
        </authorList>
    </citation>
    <scope>NUCLEOTIDE SEQUENCE [LARGE SCALE GENOMIC DNA]</scope>
    <source>
        <strain evidence="3 4">V1718</strain>
    </source>
</reference>
<evidence type="ECO:0000256" key="2">
    <source>
        <dbReference type="SAM" id="SignalP"/>
    </source>
</evidence>
<evidence type="ECO:0000313" key="4">
    <source>
        <dbReference type="Proteomes" id="UP000321595"/>
    </source>
</evidence>